<reference evidence="3 4" key="1">
    <citation type="submission" date="2016-09" db="EMBL/GenBank/DDBJ databases">
        <title>Complete genome sequence of the Lysinibacillus sphaericus LMG 22257, a specie of Bacillus with ureolytic activity that can effectively biodeposit calcium carbonate.</title>
        <authorList>
            <person name="Yan W."/>
        </authorList>
    </citation>
    <scope>NUCLEOTIDE SEQUENCE [LARGE SCALE GENOMIC DNA]</scope>
    <source>
        <strain evidence="3 4">LMG 22257</strain>
    </source>
</reference>
<proteinExistence type="predicted"/>
<dbReference type="InterPro" id="IPR036663">
    <property type="entry name" value="Fumarylacetoacetase_C_sf"/>
</dbReference>
<dbReference type="GO" id="GO:0005737">
    <property type="term" value="C:cytoplasm"/>
    <property type="evidence" value="ECO:0007669"/>
    <property type="project" value="TreeGrafter"/>
</dbReference>
<name>A0A1D8JBW8_9BACL</name>
<evidence type="ECO:0000256" key="1">
    <source>
        <dbReference type="ARBA" id="ARBA00023239"/>
    </source>
</evidence>
<evidence type="ECO:0000313" key="3">
    <source>
        <dbReference type="EMBL" id="AOV06202.1"/>
    </source>
</evidence>
<evidence type="ECO:0000259" key="2">
    <source>
        <dbReference type="Pfam" id="PF01557"/>
    </source>
</evidence>
<evidence type="ECO:0000313" key="4">
    <source>
        <dbReference type="Proteomes" id="UP000185746"/>
    </source>
</evidence>
<dbReference type="PANTHER" id="PTHR30143:SF0">
    <property type="entry name" value="2-KETO-4-PENTENOATE HYDRATASE"/>
    <property type="match status" value="1"/>
</dbReference>
<dbReference type="Pfam" id="PF01557">
    <property type="entry name" value="FAA_hydrolase"/>
    <property type="match status" value="1"/>
</dbReference>
<gene>
    <name evidence="3" type="ORF">BI350_00150</name>
</gene>
<dbReference type="KEGG" id="surl:BI350_00150"/>
<sequence length="265" mass="29198">MKAVEVDVIQKIATDLFEAERNATEVDKFVDQYPELDVELGYEIQEALIEKKCKEENTKISGRKLGLTSKAKQEMMGVHEPSYGVLLENMQLNEGEPISIAPLIHPKIEPEIAFIFNKEVKGPSISVTDILDATAYIASAMEIIDSRYRNFNFTLPDVIADNSSSSRYIFGEKLYKVEDVDLRLMGMVFKKNGEVIATSAGAAVMGHPARAVAWMANKLVERGQTIKPGEIVLSGALSEAFTIEPGDHFSVSFDGIGSLEASFTE</sequence>
<dbReference type="RefSeq" id="WP_082294920.1">
    <property type="nucleotide sequence ID" value="NZ_CP017560.1"/>
</dbReference>
<dbReference type="EMBL" id="CP017560">
    <property type="protein sequence ID" value="AOV06202.1"/>
    <property type="molecule type" value="Genomic_DNA"/>
</dbReference>
<feature type="domain" description="Fumarylacetoacetase-like C-terminal" evidence="2">
    <location>
        <begin position="78"/>
        <end position="262"/>
    </location>
</feature>
<dbReference type="InterPro" id="IPR050772">
    <property type="entry name" value="Hydratase-Decarb/MhpD_sf"/>
</dbReference>
<dbReference type="Proteomes" id="UP000185746">
    <property type="component" value="Chromosome"/>
</dbReference>
<keyword evidence="4" id="KW-1185">Reference proteome</keyword>
<organism evidence="3 4">
    <name type="scientific">Sporosarcina ureilytica</name>
    <dbReference type="NCBI Taxonomy" id="298596"/>
    <lineage>
        <taxon>Bacteria</taxon>
        <taxon>Bacillati</taxon>
        <taxon>Bacillota</taxon>
        <taxon>Bacilli</taxon>
        <taxon>Bacillales</taxon>
        <taxon>Caryophanaceae</taxon>
        <taxon>Sporosarcina</taxon>
    </lineage>
</organism>
<dbReference type="Gene3D" id="3.90.850.10">
    <property type="entry name" value="Fumarylacetoacetase-like, C-terminal domain"/>
    <property type="match status" value="1"/>
</dbReference>
<dbReference type="InterPro" id="IPR011234">
    <property type="entry name" value="Fumarylacetoacetase-like_C"/>
</dbReference>
<dbReference type="AlphaFoldDB" id="A0A1D8JBW8"/>
<dbReference type="GO" id="GO:0008684">
    <property type="term" value="F:2-oxopent-4-enoate hydratase activity"/>
    <property type="evidence" value="ECO:0007669"/>
    <property type="project" value="TreeGrafter"/>
</dbReference>
<protein>
    <submittedName>
        <fullName evidence="3">4-oxalocrotonate decarboxylase</fullName>
    </submittedName>
</protein>
<keyword evidence="1" id="KW-0456">Lyase</keyword>
<accession>A0A1D8JBW8</accession>
<dbReference type="SUPFAM" id="SSF56529">
    <property type="entry name" value="FAH"/>
    <property type="match status" value="1"/>
</dbReference>
<dbReference type="PANTHER" id="PTHR30143">
    <property type="entry name" value="ACID HYDRATASE"/>
    <property type="match status" value="1"/>
</dbReference>